<evidence type="ECO:0000313" key="2">
    <source>
        <dbReference type="Proteomes" id="UP000273978"/>
    </source>
</evidence>
<reference evidence="1 2" key="1">
    <citation type="submission" date="2018-10" db="EMBL/GenBank/DDBJ databases">
        <title>Cultivation of a novel Methanohalophilus strain from Kebrit Deep of the Red Sea and a genomic comparison of members of the genus Methanohalophilus.</title>
        <authorList>
            <person name="Guan Y."/>
            <person name="Ngugi D.K."/>
            <person name="Stingl U."/>
        </authorList>
    </citation>
    <scope>NUCLEOTIDE SEQUENCE [LARGE SCALE GENOMIC DNA]</scope>
    <source>
        <strain evidence="1 2">DSM 10369</strain>
    </source>
</reference>
<comment type="caution">
    <text evidence="1">The sequence shown here is derived from an EMBL/GenBank/DDBJ whole genome shotgun (WGS) entry which is preliminary data.</text>
</comment>
<dbReference type="EMBL" id="RJJF01000006">
    <property type="protein sequence ID" value="RNI11838.1"/>
    <property type="molecule type" value="Genomic_DNA"/>
</dbReference>
<gene>
    <name evidence="1" type="ORF">EDD83_02640</name>
</gene>
<sequence>MANTGRIHWLNEEPIGRGTYVLYWMQSVHPHMCGELPCKQSSSPADPPETLRLLQLRRHLWRHLTYPHR</sequence>
<evidence type="ECO:0000313" key="1">
    <source>
        <dbReference type="EMBL" id="RNI11838.1"/>
    </source>
</evidence>
<proteinExistence type="predicted"/>
<accession>A0A3M9LHD6</accession>
<organism evidence="1 2">
    <name type="scientific">Methanohalophilus euhalobius</name>
    <dbReference type="NCBI Taxonomy" id="51203"/>
    <lineage>
        <taxon>Archaea</taxon>
        <taxon>Methanobacteriati</taxon>
        <taxon>Methanobacteriota</taxon>
        <taxon>Stenosarchaea group</taxon>
        <taxon>Methanomicrobia</taxon>
        <taxon>Methanosarcinales</taxon>
        <taxon>Methanosarcinaceae</taxon>
        <taxon>Methanohalophilus</taxon>
    </lineage>
</organism>
<dbReference type="Proteomes" id="UP000273978">
    <property type="component" value="Unassembled WGS sequence"/>
</dbReference>
<dbReference type="AlphaFoldDB" id="A0A3M9LHD6"/>
<name>A0A3M9LHD6_9EURY</name>
<protein>
    <submittedName>
        <fullName evidence="1">Uncharacterized protein</fullName>
    </submittedName>
</protein>